<protein>
    <recommendedName>
        <fullName evidence="4">Chemotaxis phosphatase CheX</fullName>
    </recommendedName>
</protein>
<accession>A0A1T5JS86</accession>
<dbReference type="STRING" id="688867.SAMN05660236_1436"/>
<evidence type="ECO:0000313" key="3">
    <source>
        <dbReference type="Proteomes" id="UP000190961"/>
    </source>
</evidence>
<dbReference type="SUPFAM" id="SSF103039">
    <property type="entry name" value="CheC-like"/>
    <property type="match status" value="1"/>
</dbReference>
<dbReference type="Gene3D" id="3.40.1550.10">
    <property type="entry name" value="CheC-like"/>
    <property type="match status" value="1"/>
</dbReference>
<dbReference type="GO" id="GO:0006935">
    <property type="term" value="P:chemotaxis"/>
    <property type="evidence" value="ECO:0007669"/>
    <property type="project" value="UniProtKB-KW"/>
</dbReference>
<keyword evidence="1" id="KW-0145">Chemotaxis</keyword>
<evidence type="ECO:0000256" key="1">
    <source>
        <dbReference type="ARBA" id="ARBA00022500"/>
    </source>
</evidence>
<dbReference type="InterPro" id="IPR028976">
    <property type="entry name" value="CheC-like_sf"/>
</dbReference>
<keyword evidence="3" id="KW-1185">Reference proteome</keyword>
<dbReference type="EMBL" id="FUZU01000001">
    <property type="protein sequence ID" value="SKC54327.1"/>
    <property type="molecule type" value="Genomic_DNA"/>
</dbReference>
<sequence>MTISDHVKKKTSGSAKIAFENGFENAAASFSKFISTETSYTMLHQGLHAVEDDSIHGLNINGKSGTNFLLTTDIVGDVYGKSYLLLDASEFDALSSGVYAKEETMMDIKEEFIKELDNILSASVITKLSNELNLNIYGNIPILVKPQSCCLMNIIYDDFSEDSEGIYVNAIHFSFEKYPMLTPYFVWVMDLNVFDTIESKSELS</sequence>
<evidence type="ECO:0000313" key="2">
    <source>
        <dbReference type="EMBL" id="SKC54327.1"/>
    </source>
</evidence>
<dbReference type="RefSeq" id="WP_079685973.1">
    <property type="nucleotide sequence ID" value="NZ_FUZU01000001.1"/>
</dbReference>
<proteinExistence type="predicted"/>
<name>A0A1T5JS86_9BACT</name>
<gene>
    <name evidence="2" type="ORF">SAMN05660236_1436</name>
</gene>
<dbReference type="Proteomes" id="UP000190961">
    <property type="component" value="Unassembled WGS sequence"/>
</dbReference>
<reference evidence="2 3" key="1">
    <citation type="submission" date="2017-02" db="EMBL/GenBank/DDBJ databases">
        <authorList>
            <person name="Peterson S.W."/>
        </authorList>
    </citation>
    <scope>NUCLEOTIDE SEQUENCE [LARGE SCALE GENOMIC DNA]</scope>
    <source>
        <strain evidence="2 3">DSM 25262</strain>
    </source>
</reference>
<dbReference type="OrthoDB" id="967598at2"/>
<evidence type="ECO:0008006" key="4">
    <source>
        <dbReference type="Google" id="ProtNLM"/>
    </source>
</evidence>
<organism evidence="2 3">
    <name type="scientific">Ohtaekwangia koreensis</name>
    <dbReference type="NCBI Taxonomy" id="688867"/>
    <lineage>
        <taxon>Bacteria</taxon>
        <taxon>Pseudomonadati</taxon>
        <taxon>Bacteroidota</taxon>
        <taxon>Cytophagia</taxon>
        <taxon>Cytophagales</taxon>
        <taxon>Fulvivirgaceae</taxon>
        <taxon>Ohtaekwangia</taxon>
    </lineage>
</organism>
<dbReference type="AlphaFoldDB" id="A0A1T5JS86"/>